<evidence type="ECO:0000313" key="4">
    <source>
        <dbReference type="EMBL" id="KIW24607.1"/>
    </source>
</evidence>
<dbReference type="EMBL" id="KN847045">
    <property type="protein sequence ID" value="KIW24607.1"/>
    <property type="molecule type" value="Genomic_DNA"/>
</dbReference>
<dbReference type="PANTHER" id="PTHR44051">
    <property type="entry name" value="GLUTATHIONE S-TRANSFERASE-RELATED"/>
    <property type="match status" value="1"/>
</dbReference>
<dbReference type="RefSeq" id="XP_016244823.1">
    <property type="nucleotide sequence ID" value="XM_016397632.1"/>
</dbReference>
<evidence type="ECO:0000259" key="3">
    <source>
        <dbReference type="PROSITE" id="PS50405"/>
    </source>
</evidence>
<organism evidence="4 5">
    <name type="scientific">Cladophialophora immunda</name>
    <dbReference type="NCBI Taxonomy" id="569365"/>
    <lineage>
        <taxon>Eukaryota</taxon>
        <taxon>Fungi</taxon>
        <taxon>Dikarya</taxon>
        <taxon>Ascomycota</taxon>
        <taxon>Pezizomycotina</taxon>
        <taxon>Eurotiomycetes</taxon>
        <taxon>Chaetothyriomycetidae</taxon>
        <taxon>Chaetothyriales</taxon>
        <taxon>Herpotrichiellaceae</taxon>
        <taxon>Cladophialophora</taxon>
    </lineage>
</organism>
<evidence type="ECO:0000259" key="2">
    <source>
        <dbReference type="PROSITE" id="PS50404"/>
    </source>
</evidence>
<dbReference type="HOGENOM" id="CLU_011226_6_0_1"/>
<evidence type="ECO:0000256" key="1">
    <source>
        <dbReference type="ARBA" id="ARBA00007409"/>
    </source>
</evidence>
<dbReference type="Gene3D" id="1.20.1050.10">
    <property type="match status" value="1"/>
</dbReference>
<dbReference type="GeneID" id="27349505"/>
<dbReference type="InterPro" id="IPR004045">
    <property type="entry name" value="Glutathione_S-Trfase_N"/>
</dbReference>
<dbReference type="InterPro" id="IPR036249">
    <property type="entry name" value="Thioredoxin-like_sf"/>
</dbReference>
<feature type="domain" description="GST C-terminal" evidence="3">
    <location>
        <begin position="103"/>
        <end position="223"/>
    </location>
</feature>
<dbReference type="Pfam" id="PF13410">
    <property type="entry name" value="GST_C_2"/>
    <property type="match status" value="1"/>
</dbReference>
<dbReference type="PANTHER" id="PTHR44051:SF2">
    <property type="entry name" value="HYPOTHETICAL GLUTATHIONE S-TRANSFERASE LIKE PROTEIN"/>
    <property type="match status" value="1"/>
</dbReference>
<feature type="domain" description="GST N-terminal" evidence="2">
    <location>
        <begin position="2"/>
        <end position="85"/>
    </location>
</feature>
<dbReference type="STRING" id="569365.A0A0D2AI90"/>
<dbReference type="Pfam" id="PF13409">
    <property type="entry name" value="GST_N_2"/>
    <property type="match status" value="1"/>
</dbReference>
<dbReference type="InterPro" id="IPR036282">
    <property type="entry name" value="Glutathione-S-Trfase_C_sf"/>
</dbReference>
<dbReference type="PROSITE" id="PS50404">
    <property type="entry name" value="GST_NTER"/>
    <property type="match status" value="1"/>
</dbReference>
<proteinExistence type="inferred from homology"/>
<dbReference type="SFLD" id="SFLDG00358">
    <property type="entry name" value="Main_(cytGST)"/>
    <property type="match status" value="1"/>
</dbReference>
<dbReference type="SUPFAM" id="SSF52833">
    <property type="entry name" value="Thioredoxin-like"/>
    <property type="match status" value="1"/>
</dbReference>
<keyword evidence="5" id="KW-1185">Reference proteome</keyword>
<dbReference type="SUPFAM" id="SSF47616">
    <property type="entry name" value="GST C-terminal domain-like"/>
    <property type="match status" value="1"/>
</dbReference>
<dbReference type="VEuPathDB" id="FungiDB:PV07_10311"/>
<dbReference type="Proteomes" id="UP000054466">
    <property type="component" value="Unassembled WGS sequence"/>
</dbReference>
<evidence type="ECO:0000313" key="5">
    <source>
        <dbReference type="Proteomes" id="UP000054466"/>
    </source>
</evidence>
<dbReference type="OrthoDB" id="422574at2759"/>
<name>A0A0D2AI90_9EURO</name>
<gene>
    <name evidence="4" type="ORF">PV07_10311</name>
</gene>
<reference evidence="4 5" key="1">
    <citation type="submission" date="2015-01" db="EMBL/GenBank/DDBJ databases">
        <title>The Genome Sequence of Cladophialophora immunda CBS83496.</title>
        <authorList>
            <consortium name="The Broad Institute Genomics Platform"/>
            <person name="Cuomo C."/>
            <person name="de Hoog S."/>
            <person name="Gorbushina A."/>
            <person name="Stielow B."/>
            <person name="Teixiera M."/>
            <person name="Abouelleil A."/>
            <person name="Chapman S.B."/>
            <person name="Priest M."/>
            <person name="Young S.K."/>
            <person name="Wortman J."/>
            <person name="Nusbaum C."/>
            <person name="Birren B."/>
        </authorList>
    </citation>
    <scope>NUCLEOTIDE SEQUENCE [LARGE SCALE GENOMIC DNA]</scope>
    <source>
        <strain evidence="4 5">CBS 83496</strain>
    </source>
</reference>
<dbReference type="SFLD" id="SFLDS00019">
    <property type="entry name" value="Glutathione_Transferase_(cytos"/>
    <property type="match status" value="1"/>
</dbReference>
<accession>A0A0D2AI90</accession>
<dbReference type="PROSITE" id="PS50405">
    <property type="entry name" value="GST_CTER"/>
    <property type="match status" value="1"/>
</dbReference>
<comment type="similarity">
    <text evidence="1">Belongs to the GST superfamily.</text>
</comment>
<dbReference type="InterPro" id="IPR010987">
    <property type="entry name" value="Glutathione-S-Trfase_C-like"/>
</dbReference>
<dbReference type="Gene3D" id="3.40.30.10">
    <property type="entry name" value="Glutaredoxin"/>
    <property type="match status" value="1"/>
</dbReference>
<dbReference type="AlphaFoldDB" id="A0A0D2AI90"/>
<evidence type="ECO:0008006" key="6">
    <source>
        <dbReference type="Google" id="ProtNLM"/>
    </source>
</evidence>
<sequence length="223" mass="24929">MDTFVLHEEPISGNCYKIRLTAALLGIPLERRLYSILKGETRTAEFLHTVSSFGRVPVLQVGDSTFLPESNAACFYLADAASASCSSSPSSSPQVVGPLIPRDPLRRAEMLRWMFFEQNQHEVNIATLRFWVHVIGERDLDGARRVQIQGKFAAGEQALDCMEDHLAKSEHGWFVGDSITLADICLFAYTHLAGDAGFDLARWPAILKWCEQVRQVQGYIPMN</sequence>
<protein>
    <recommendedName>
        <fullName evidence="6">Glutathione S-transferase</fullName>
    </recommendedName>
</protein>
<dbReference type="InterPro" id="IPR040079">
    <property type="entry name" value="Glutathione_S-Trfase"/>
</dbReference>